<dbReference type="Proteomes" id="UP001153269">
    <property type="component" value="Unassembled WGS sequence"/>
</dbReference>
<dbReference type="EMBL" id="CADEAL010000646">
    <property type="protein sequence ID" value="CAB1423311.1"/>
    <property type="molecule type" value="Genomic_DNA"/>
</dbReference>
<keyword evidence="2" id="KW-1185">Reference proteome</keyword>
<name>A0A9N7U3F2_PLEPL</name>
<proteinExistence type="predicted"/>
<reference evidence="1" key="1">
    <citation type="submission" date="2020-03" db="EMBL/GenBank/DDBJ databases">
        <authorList>
            <person name="Weist P."/>
        </authorList>
    </citation>
    <scope>NUCLEOTIDE SEQUENCE</scope>
</reference>
<accession>A0A9N7U3F2</accession>
<gene>
    <name evidence="1" type="ORF">PLEPLA_LOCUS11230</name>
</gene>
<evidence type="ECO:0000313" key="1">
    <source>
        <dbReference type="EMBL" id="CAB1423311.1"/>
    </source>
</evidence>
<sequence>MEIGLILFCAQGDVTGTVESLQKAREQGFSSQEGSRSVYTAEAGTSIETRGPVETTAVFASSQITHIFTLHLHIPAPGSSAKSKLTNISTADQQLCITQHYTLTPVHDE</sequence>
<protein>
    <submittedName>
        <fullName evidence="1">Uncharacterized protein</fullName>
    </submittedName>
</protein>
<dbReference type="AlphaFoldDB" id="A0A9N7U3F2"/>
<evidence type="ECO:0000313" key="2">
    <source>
        <dbReference type="Proteomes" id="UP001153269"/>
    </source>
</evidence>
<comment type="caution">
    <text evidence="1">The sequence shown here is derived from an EMBL/GenBank/DDBJ whole genome shotgun (WGS) entry which is preliminary data.</text>
</comment>
<organism evidence="1 2">
    <name type="scientific">Pleuronectes platessa</name>
    <name type="common">European plaice</name>
    <dbReference type="NCBI Taxonomy" id="8262"/>
    <lineage>
        <taxon>Eukaryota</taxon>
        <taxon>Metazoa</taxon>
        <taxon>Chordata</taxon>
        <taxon>Craniata</taxon>
        <taxon>Vertebrata</taxon>
        <taxon>Euteleostomi</taxon>
        <taxon>Actinopterygii</taxon>
        <taxon>Neopterygii</taxon>
        <taxon>Teleostei</taxon>
        <taxon>Neoteleostei</taxon>
        <taxon>Acanthomorphata</taxon>
        <taxon>Carangaria</taxon>
        <taxon>Pleuronectiformes</taxon>
        <taxon>Pleuronectoidei</taxon>
        <taxon>Pleuronectidae</taxon>
        <taxon>Pleuronectes</taxon>
    </lineage>
</organism>